<dbReference type="EMBL" id="ABXU01000037">
    <property type="protein sequence ID" value="EEB33586.1"/>
    <property type="molecule type" value="Genomic_DNA"/>
</dbReference>
<dbReference type="HOGENOM" id="CLU_3024760_0_0_7"/>
<gene>
    <name evidence="1" type="ORF">DESPIG_01533</name>
</gene>
<sequence length="55" mass="5981">MAFGQDRLSGRGPVPCRDCPFAGGVRVLSLPPGPFPSFWLRFLTPEKACVLSQDC</sequence>
<proteinExistence type="predicted"/>
<protein>
    <submittedName>
        <fullName evidence="1">Uncharacterized protein</fullName>
    </submittedName>
</protein>
<evidence type="ECO:0000313" key="2">
    <source>
        <dbReference type="Proteomes" id="UP000003676"/>
    </source>
</evidence>
<organism evidence="1 2">
    <name type="scientific">Desulfovibrio piger ATCC 29098</name>
    <dbReference type="NCBI Taxonomy" id="411464"/>
    <lineage>
        <taxon>Bacteria</taxon>
        <taxon>Pseudomonadati</taxon>
        <taxon>Thermodesulfobacteriota</taxon>
        <taxon>Desulfovibrionia</taxon>
        <taxon>Desulfovibrionales</taxon>
        <taxon>Desulfovibrionaceae</taxon>
        <taxon>Desulfovibrio</taxon>
    </lineage>
</organism>
<name>B6WTX6_9BACT</name>
<accession>B6WTX6</accession>
<evidence type="ECO:0000313" key="1">
    <source>
        <dbReference type="EMBL" id="EEB33586.1"/>
    </source>
</evidence>
<comment type="caution">
    <text evidence="1">The sequence shown here is derived from an EMBL/GenBank/DDBJ whole genome shotgun (WGS) entry which is preliminary data.</text>
</comment>
<reference evidence="1 2" key="1">
    <citation type="submission" date="2008-10" db="EMBL/GenBank/DDBJ databases">
        <title>Draft genome sequence of Desulvovibrio piger (ATCC 29098).</title>
        <authorList>
            <person name="Sudarsanam P."/>
            <person name="Ley R."/>
            <person name="Guruge J."/>
            <person name="Turnbaugh P.J."/>
            <person name="Mahowald M."/>
            <person name="Liep D."/>
            <person name="Gordon J."/>
        </authorList>
    </citation>
    <scope>NUCLEOTIDE SEQUENCE [LARGE SCALE GENOMIC DNA]</scope>
    <source>
        <strain evidence="1 2">ATCC 29098</strain>
    </source>
</reference>
<dbReference type="Proteomes" id="UP000003676">
    <property type="component" value="Unassembled WGS sequence"/>
</dbReference>
<reference evidence="1 2" key="2">
    <citation type="submission" date="2008-10" db="EMBL/GenBank/DDBJ databases">
        <authorList>
            <person name="Fulton L."/>
            <person name="Clifton S."/>
            <person name="Fulton B."/>
            <person name="Xu J."/>
            <person name="Minx P."/>
            <person name="Pepin K.H."/>
            <person name="Johnson M."/>
            <person name="Bhonagiri V."/>
            <person name="Nash W.E."/>
            <person name="Mardis E.R."/>
            <person name="Wilson R.K."/>
        </authorList>
    </citation>
    <scope>NUCLEOTIDE SEQUENCE [LARGE SCALE GENOMIC DNA]</scope>
    <source>
        <strain evidence="1 2">ATCC 29098</strain>
    </source>
</reference>
<dbReference type="AlphaFoldDB" id="B6WTX6"/>